<evidence type="ECO:0000313" key="4">
    <source>
        <dbReference type="EMBL" id="ACZ08050.1"/>
    </source>
</evidence>
<name>D1AH16_SEBTE</name>
<proteinExistence type="predicted"/>
<dbReference type="PROSITE" id="PS51371">
    <property type="entry name" value="CBS"/>
    <property type="match status" value="2"/>
</dbReference>
<keyword evidence="5" id="KW-1185">Reference proteome</keyword>
<dbReference type="RefSeq" id="WP_012860646.1">
    <property type="nucleotide sequence ID" value="NC_013517.1"/>
</dbReference>
<gene>
    <name evidence="4" type="ordered locus">Sterm_1182</name>
</gene>
<dbReference type="KEGG" id="str:Sterm_1182"/>
<dbReference type="InterPro" id="IPR051257">
    <property type="entry name" value="Diverse_CBS-Domain"/>
</dbReference>
<evidence type="ECO:0000259" key="3">
    <source>
        <dbReference type="PROSITE" id="PS51371"/>
    </source>
</evidence>
<dbReference type="InterPro" id="IPR046342">
    <property type="entry name" value="CBS_dom_sf"/>
</dbReference>
<dbReference type="Gene3D" id="3.10.580.10">
    <property type="entry name" value="CBS-domain"/>
    <property type="match status" value="1"/>
</dbReference>
<dbReference type="InterPro" id="IPR000644">
    <property type="entry name" value="CBS_dom"/>
</dbReference>
<sequence>MKKIADIMNKNLATVDADDSFEEALKLMKEKGIGRVPVLENGKLIGVITRNDILVKTEKAPLPPVLAIWDLLITLPNNKEFREKYDKITGVTAKEIMTKEFNTIDVNADLQEAVTSIVDNEKDFFFVFDKGSLVGVLTKTDLINGIF</sequence>
<protein>
    <submittedName>
        <fullName evidence="4">Transcriptional regulator, XRE family</fullName>
    </submittedName>
</protein>
<dbReference type="SUPFAM" id="SSF54631">
    <property type="entry name" value="CBS-domain pair"/>
    <property type="match status" value="1"/>
</dbReference>
<reference evidence="5" key="1">
    <citation type="submission" date="2009-09" db="EMBL/GenBank/DDBJ databases">
        <title>The complete chromosome of Sebaldella termitidis ATCC 33386.</title>
        <authorList>
            <consortium name="US DOE Joint Genome Institute (JGI-PGF)"/>
            <person name="Lucas S."/>
            <person name="Copeland A."/>
            <person name="Lapidus A."/>
            <person name="Glavina del Rio T."/>
            <person name="Dalin E."/>
            <person name="Tice H."/>
            <person name="Bruce D."/>
            <person name="Goodwin L."/>
            <person name="Pitluck S."/>
            <person name="Kyrpides N."/>
            <person name="Mavromatis K."/>
            <person name="Ivanova N."/>
            <person name="Mikhailova N."/>
            <person name="Sims D."/>
            <person name="Meincke L."/>
            <person name="Brettin T."/>
            <person name="Detter J.C."/>
            <person name="Han C."/>
            <person name="Larimer F."/>
            <person name="Land M."/>
            <person name="Hauser L."/>
            <person name="Markowitz V."/>
            <person name="Cheng J.F."/>
            <person name="Hugenholtz P."/>
            <person name="Woyke T."/>
            <person name="Wu D."/>
            <person name="Eisen J.A."/>
        </authorList>
    </citation>
    <scope>NUCLEOTIDE SEQUENCE [LARGE SCALE GENOMIC DNA]</scope>
    <source>
        <strain evidence="5">ATCC 33386 / NCTC 11300</strain>
    </source>
</reference>
<dbReference type="SMART" id="SM00116">
    <property type="entry name" value="CBS"/>
    <property type="match status" value="2"/>
</dbReference>
<dbReference type="Pfam" id="PF00571">
    <property type="entry name" value="CBS"/>
    <property type="match status" value="2"/>
</dbReference>
<dbReference type="PANTHER" id="PTHR43080">
    <property type="entry name" value="CBS DOMAIN-CONTAINING PROTEIN CBSX3, MITOCHONDRIAL"/>
    <property type="match status" value="1"/>
</dbReference>
<dbReference type="PANTHER" id="PTHR43080:SF2">
    <property type="entry name" value="CBS DOMAIN-CONTAINING PROTEIN"/>
    <property type="match status" value="1"/>
</dbReference>
<reference evidence="4 5" key="2">
    <citation type="journal article" date="2010" name="Stand. Genomic Sci.">
        <title>Complete genome sequence of Sebaldella termitidis type strain (NCTC 11300).</title>
        <authorList>
            <person name="Harmon-Smith M."/>
            <person name="Celia L."/>
            <person name="Chertkov O."/>
            <person name="Lapidus A."/>
            <person name="Copeland A."/>
            <person name="Glavina Del Rio T."/>
            <person name="Nolan M."/>
            <person name="Lucas S."/>
            <person name="Tice H."/>
            <person name="Cheng J.F."/>
            <person name="Han C."/>
            <person name="Detter J.C."/>
            <person name="Bruce D."/>
            <person name="Goodwin L."/>
            <person name="Pitluck S."/>
            <person name="Pati A."/>
            <person name="Liolios K."/>
            <person name="Ivanova N."/>
            <person name="Mavromatis K."/>
            <person name="Mikhailova N."/>
            <person name="Chen A."/>
            <person name="Palaniappan K."/>
            <person name="Land M."/>
            <person name="Hauser L."/>
            <person name="Chang Y.J."/>
            <person name="Jeffries C.D."/>
            <person name="Brettin T."/>
            <person name="Goker M."/>
            <person name="Beck B."/>
            <person name="Bristow J."/>
            <person name="Eisen J.A."/>
            <person name="Markowitz V."/>
            <person name="Hugenholtz P."/>
            <person name="Kyrpides N.C."/>
            <person name="Klenk H.P."/>
            <person name="Chen F."/>
        </authorList>
    </citation>
    <scope>NUCLEOTIDE SEQUENCE [LARGE SCALE GENOMIC DNA]</scope>
    <source>
        <strain evidence="5">ATCC 33386 / NCTC 11300</strain>
    </source>
</reference>
<evidence type="ECO:0000313" key="5">
    <source>
        <dbReference type="Proteomes" id="UP000000845"/>
    </source>
</evidence>
<accession>D1AH16</accession>
<evidence type="ECO:0000256" key="1">
    <source>
        <dbReference type="ARBA" id="ARBA00023122"/>
    </source>
</evidence>
<feature type="domain" description="CBS" evidence="3">
    <location>
        <begin position="8"/>
        <end position="65"/>
    </location>
</feature>
<organism evidence="4 5">
    <name type="scientific">Sebaldella termitidis (strain ATCC 33386 / NCTC 11300)</name>
    <dbReference type="NCBI Taxonomy" id="526218"/>
    <lineage>
        <taxon>Bacteria</taxon>
        <taxon>Fusobacteriati</taxon>
        <taxon>Fusobacteriota</taxon>
        <taxon>Fusobacteriia</taxon>
        <taxon>Fusobacteriales</taxon>
        <taxon>Leptotrichiaceae</taxon>
        <taxon>Sebaldella</taxon>
    </lineage>
</organism>
<dbReference type="eggNOG" id="COG0517">
    <property type="taxonomic scope" value="Bacteria"/>
</dbReference>
<dbReference type="HOGENOM" id="CLU_040681_9_0_0"/>
<feature type="domain" description="CBS" evidence="3">
    <location>
        <begin position="97"/>
        <end position="147"/>
    </location>
</feature>
<dbReference type="STRING" id="526218.Sterm_1182"/>
<dbReference type="Proteomes" id="UP000000845">
    <property type="component" value="Chromosome"/>
</dbReference>
<dbReference type="AlphaFoldDB" id="D1AH16"/>
<dbReference type="EMBL" id="CP001739">
    <property type="protein sequence ID" value="ACZ08050.1"/>
    <property type="molecule type" value="Genomic_DNA"/>
</dbReference>
<evidence type="ECO:0000256" key="2">
    <source>
        <dbReference type="PROSITE-ProRule" id="PRU00703"/>
    </source>
</evidence>
<keyword evidence="1 2" id="KW-0129">CBS domain</keyword>